<dbReference type="PANTHER" id="PTHR31400:SF1">
    <property type="entry name" value="PROTEIN GUCD1"/>
    <property type="match status" value="1"/>
</dbReference>
<feature type="region of interest" description="Disordered" evidence="1">
    <location>
        <begin position="50"/>
        <end position="69"/>
    </location>
</feature>
<evidence type="ECO:0000256" key="2">
    <source>
        <dbReference type="SAM" id="SignalP"/>
    </source>
</evidence>
<accession>A0A8B6C1B3</accession>
<keyword evidence="2" id="KW-0732">Signal</keyword>
<dbReference type="AlphaFoldDB" id="A0A8B6C1B3"/>
<keyword evidence="4" id="KW-1185">Reference proteome</keyword>
<dbReference type="Proteomes" id="UP000596742">
    <property type="component" value="Unassembled WGS sequence"/>
</dbReference>
<feature type="chain" id="PRO_5032627096" evidence="2">
    <location>
        <begin position="21"/>
        <end position="313"/>
    </location>
</feature>
<evidence type="ECO:0000313" key="3">
    <source>
        <dbReference type="EMBL" id="VDH97827.1"/>
    </source>
</evidence>
<evidence type="ECO:0000313" key="4">
    <source>
        <dbReference type="Proteomes" id="UP000596742"/>
    </source>
</evidence>
<name>A0A8B6C1B3_MYTGA</name>
<evidence type="ECO:0000256" key="1">
    <source>
        <dbReference type="SAM" id="MobiDB-lite"/>
    </source>
</evidence>
<comment type="caution">
    <text evidence="3">The sequence shown here is derived from an EMBL/GenBank/DDBJ whole genome shotgun (WGS) entry which is preliminary data.</text>
</comment>
<gene>
    <name evidence="3" type="ORF">MGAL_10B051981</name>
</gene>
<organism evidence="3 4">
    <name type="scientific">Mytilus galloprovincialis</name>
    <name type="common">Mediterranean mussel</name>
    <dbReference type="NCBI Taxonomy" id="29158"/>
    <lineage>
        <taxon>Eukaryota</taxon>
        <taxon>Metazoa</taxon>
        <taxon>Spiralia</taxon>
        <taxon>Lophotrochozoa</taxon>
        <taxon>Mollusca</taxon>
        <taxon>Bivalvia</taxon>
        <taxon>Autobranchia</taxon>
        <taxon>Pteriomorphia</taxon>
        <taxon>Mytilida</taxon>
        <taxon>Mytiloidea</taxon>
        <taxon>Mytilidae</taxon>
        <taxon>Mytilinae</taxon>
        <taxon>Mytilus</taxon>
    </lineage>
</organism>
<sequence>MCQTTAVVLSFVLMFQCVSCMTTGIAPVTNSTAQSTGAVTAMQSTAGITSMLPASTPAPTPSGNATTTPGNSAYQITCGIYIAEPTQSTHSNKKEIDVPSFVQKYSWDCGLACVCMVLRHLGIDDSKIYKEDHTDLDCGDSVWTIDLAFLLQKYGIKNRLTTTTLGVDKGYGSSSFYKASFTKDENRVNTLFQEAESKGIVVEKGSVPVDEILNHLEGDNLVIALVDWSYLECIWCDKLGISCLTCLKRCTKCCDRYQGHYIVLCGFDRKKNRIFYKNPSYNKDMCCSRISGFNLARKSYGTDEDTLFIYNDT</sequence>
<proteinExistence type="predicted"/>
<feature type="signal peptide" evidence="2">
    <location>
        <begin position="1"/>
        <end position="20"/>
    </location>
</feature>
<dbReference type="Gene3D" id="3.90.70.10">
    <property type="entry name" value="Cysteine proteinases"/>
    <property type="match status" value="1"/>
</dbReference>
<reference evidence="3" key="1">
    <citation type="submission" date="2018-11" db="EMBL/GenBank/DDBJ databases">
        <authorList>
            <person name="Alioto T."/>
            <person name="Alioto T."/>
        </authorList>
    </citation>
    <scope>NUCLEOTIDE SEQUENCE</scope>
</reference>
<dbReference type="EMBL" id="UYJE01000940">
    <property type="protein sequence ID" value="VDH97827.1"/>
    <property type="molecule type" value="Genomic_DNA"/>
</dbReference>
<dbReference type="InterPro" id="IPR018616">
    <property type="entry name" value="GUCD1"/>
</dbReference>
<dbReference type="OrthoDB" id="206796at2759"/>
<dbReference type="PANTHER" id="PTHR31400">
    <property type="entry name" value="GUANYLYL CYCLASE DOMAIN CONTAINING PROTEIN 1 GUCD1"/>
    <property type="match status" value="1"/>
</dbReference>
<dbReference type="Pfam" id="PF09778">
    <property type="entry name" value="Guanylate_cyc_2"/>
    <property type="match status" value="1"/>
</dbReference>
<protein>
    <submittedName>
        <fullName evidence="3">Uncharacterized protein</fullName>
    </submittedName>
</protein>